<reference evidence="4" key="1">
    <citation type="submission" date="2021-01" db="EMBL/GenBank/DDBJ databases">
        <authorList>
            <person name="Corre E."/>
            <person name="Pelletier E."/>
            <person name="Niang G."/>
            <person name="Scheremetjew M."/>
            <person name="Finn R."/>
            <person name="Kale V."/>
            <person name="Holt S."/>
            <person name="Cochrane G."/>
            <person name="Meng A."/>
            <person name="Brown T."/>
            <person name="Cohen L."/>
        </authorList>
    </citation>
    <scope>NUCLEOTIDE SEQUENCE</scope>
    <source>
        <strain evidence="4">CCMP2058</strain>
    </source>
</reference>
<name>A0A7S0GYQ1_9EUKA</name>
<evidence type="ECO:0000256" key="1">
    <source>
        <dbReference type="ARBA" id="ARBA00001933"/>
    </source>
</evidence>
<dbReference type="SUPFAM" id="SSF53686">
    <property type="entry name" value="Tryptophan synthase beta subunit-like PLP-dependent enzymes"/>
    <property type="match status" value="1"/>
</dbReference>
<organism evidence="4">
    <name type="scientific">Amorphochlora amoebiformis</name>
    <dbReference type="NCBI Taxonomy" id="1561963"/>
    <lineage>
        <taxon>Eukaryota</taxon>
        <taxon>Sar</taxon>
        <taxon>Rhizaria</taxon>
        <taxon>Cercozoa</taxon>
        <taxon>Chlorarachniophyceae</taxon>
        <taxon>Amorphochlora</taxon>
    </lineage>
</organism>
<protein>
    <recommendedName>
        <fullName evidence="5">Tryptophan synthase beta chain-like PALP domain-containing protein</fullName>
    </recommendedName>
</protein>
<comment type="similarity">
    <text evidence="2">Belongs to the ACC deaminase/D-cysteine desulfhydrase family.</text>
</comment>
<evidence type="ECO:0000256" key="3">
    <source>
        <dbReference type="ARBA" id="ARBA00022898"/>
    </source>
</evidence>
<sequence>MRAFLPPGGRYRRCNRPTTCGLITASTAILAARYGLIFPGFPPALAHVQGVSTASNGGASSPVELFSIRGRNVYVKRDDLLRLPGSGISGNKARKLASLDAIPASEFPSIMASHGGIQSNAMLAMAKLAKAKGSKFKYITKSIPKHLKANPSGNYKEALSMDTQFDSLKPSDYDTYFGLSAPAIERGATPPCIPGLDYLRATENLLWIPQGGACAVAEDGVCGLADEIWNWWIIHGVPSGETLNVVLPAGTGTTALFLARSLARRQNLDGTRTDVRVFAVPCVGSADYLKAQMTALDNASGGEKIFPRILKPKTRRQFATPHESLYTIWEQLKKAGLDVDLVYAPPSWEALFDSWNEVFTSNSTVLYVHTGGLEGVSSMLHRYQREKKIPPSDC</sequence>
<dbReference type="PANTHER" id="PTHR43780:SF2">
    <property type="entry name" value="1-AMINOCYCLOPROPANE-1-CARBOXYLATE DEAMINASE-RELATED"/>
    <property type="match status" value="1"/>
</dbReference>
<dbReference type="PANTHER" id="PTHR43780">
    <property type="entry name" value="1-AMINOCYCLOPROPANE-1-CARBOXYLATE DEAMINASE-RELATED"/>
    <property type="match status" value="1"/>
</dbReference>
<gene>
    <name evidence="4" type="ORF">LAMO00422_LOCUS8079</name>
</gene>
<dbReference type="Gene3D" id="3.40.50.1100">
    <property type="match status" value="2"/>
</dbReference>
<evidence type="ECO:0000313" key="4">
    <source>
        <dbReference type="EMBL" id="CAD8445270.1"/>
    </source>
</evidence>
<comment type="cofactor">
    <cofactor evidence="1">
        <name>pyridoxal 5'-phosphate</name>
        <dbReference type="ChEBI" id="CHEBI:597326"/>
    </cofactor>
</comment>
<dbReference type="AlphaFoldDB" id="A0A7S0GYQ1"/>
<dbReference type="GO" id="GO:0019148">
    <property type="term" value="F:D-cysteine desulfhydrase activity"/>
    <property type="evidence" value="ECO:0007669"/>
    <property type="project" value="TreeGrafter"/>
</dbReference>
<dbReference type="InterPro" id="IPR036052">
    <property type="entry name" value="TrpB-like_PALP_sf"/>
</dbReference>
<proteinExistence type="inferred from homology"/>
<keyword evidence="3" id="KW-0663">Pyridoxal phosphate</keyword>
<accession>A0A7S0GYQ1</accession>
<dbReference type="InterPro" id="IPR027278">
    <property type="entry name" value="ACCD_DCysDesulf"/>
</dbReference>
<evidence type="ECO:0000256" key="2">
    <source>
        <dbReference type="ARBA" id="ARBA00008639"/>
    </source>
</evidence>
<dbReference type="EMBL" id="HBEM01011573">
    <property type="protein sequence ID" value="CAD8445270.1"/>
    <property type="molecule type" value="Transcribed_RNA"/>
</dbReference>
<evidence type="ECO:0008006" key="5">
    <source>
        <dbReference type="Google" id="ProtNLM"/>
    </source>
</evidence>